<sequence length="79" mass="9102">MIMNVVNLFNNVFAVEYLEHMGKQSCMAIQNDAIHYPLCKIIVEPATEQGWKSHLITECTKNRRNSRFILIAFGSYLVP</sequence>
<dbReference type="Proteomes" id="UP000018888">
    <property type="component" value="Unassembled WGS sequence"/>
</dbReference>
<evidence type="ECO:0000313" key="2">
    <source>
        <dbReference type="Proteomes" id="UP000018888"/>
    </source>
</evidence>
<organism evidence="1 2">
    <name type="scientific">Rhizophagus irregularis (strain DAOM 181602 / DAOM 197198 / MUCL 43194)</name>
    <name type="common">Arbuscular mycorrhizal fungus</name>
    <name type="synonym">Glomus intraradices</name>
    <dbReference type="NCBI Taxonomy" id="747089"/>
    <lineage>
        <taxon>Eukaryota</taxon>
        <taxon>Fungi</taxon>
        <taxon>Fungi incertae sedis</taxon>
        <taxon>Mucoromycota</taxon>
        <taxon>Glomeromycotina</taxon>
        <taxon>Glomeromycetes</taxon>
        <taxon>Glomerales</taxon>
        <taxon>Glomeraceae</taxon>
        <taxon>Rhizophagus</taxon>
    </lineage>
</organism>
<comment type="caution">
    <text evidence="1">The sequence shown here is derived from an EMBL/GenBank/DDBJ whole genome shotgun (WGS) entry which is preliminary data.</text>
</comment>
<dbReference type="AlphaFoldDB" id="A0A2P4PCM9"/>
<dbReference type="VEuPathDB" id="FungiDB:RhiirFUN_016948"/>
<accession>A0A2P4PCM9</accession>
<name>A0A2P4PCM9_RHIID</name>
<evidence type="ECO:0000313" key="1">
    <source>
        <dbReference type="EMBL" id="POG63158.1"/>
    </source>
</evidence>
<reference evidence="1 2" key="2">
    <citation type="journal article" date="2018" name="New Phytol.">
        <title>High intraspecific genome diversity in the model arbuscular mycorrhizal symbiont Rhizophagus irregularis.</title>
        <authorList>
            <person name="Chen E.C.H."/>
            <person name="Morin E."/>
            <person name="Beaudet D."/>
            <person name="Noel J."/>
            <person name="Yildirir G."/>
            <person name="Ndikumana S."/>
            <person name="Charron P."/>
            <person name="St-Onge C."/>
            <person name="Giorgi J."/>
            <person name="Kruger M."/>
            <person name="Marton T."/>
            <person name="Ropars J."/>
            <person name="Grigoriev I.V."/>
            <person name="Hainaut M."/>
            <person name="Henrissat B."/>
            <person name="Roux C."/>
            <person name="Martin F."/>
            <person name="Corradi N."/>
        </authorList>
    </citation>
    <scope>NUCLEOTIDE SEQUENCE [LARGE SCALE GENOMIC DNA]</scope>
    <source>
        <strain evidence="1 2">DAOM 197198</strain>
    </source>
</reference>
<keyword evidence="2" id="KW-1185">Reference proteome</keyword>
<gene>
    <name evidence="1" type="ORF">GLOIN_2v1688833</name>
</gene>
<reference evidence="1 2" key="1">
    <citation type="journal article" date="2013" name="Proc. Natl. Acad. Sci. U.S.A.">
        <title>Genome of an arbuscular mycorrhizal fungus provides insight into the oldest plant symbiosis.</title>
        <authorList>
            <person name="Tisserant E."/>
            <person name="Malbreil M."/>
            <person name="Kuo A."/>
            <person name="Kohler A."/>
            <person name="Symeonidi A."/>
            <person name="Balestrini R."/>
            <person name="Charron P."/>
            <person name="Duensing N."/>
            <person name="Frei Dit Frey N."/>
            <person name="Gianinazzi-Pearson V."/>
            <person name="Gilbert L.B."/>
            <person name="Handa Y."/>
            <person name="Herr J.R."/>
            <person name="Hijri M."/>
            <person name="Koul R."/>
            <person name="Kawaguchi M."/>
            <person name="Krajinski F."/>
            <person name="Lammers P.J."/>
            <person name="Masclaux F.G."/>
            <person name="Murat C."/>
            <person name="Morin E."/>
            <person name="Ndikumana S."/>
            <person name="Pagni M."/>
            <person name="Petitpierre D."/>
            <person name="Requena N."/>
            <person name="Rosikiewicz P."/>
            <person name="Riley R."/>
            <person name="Saito K."/>
            <person name="San Clemente H."/>
            <person name="Shapiro H."/>
            <person name="van Tuinen D."/>
            <person name="Becard G."/>
            <person name="Bonfante P."/>
            <person name="Paszkowski U."/>
            <person name="Shachar-Hill Y.Y."/>
            <person name="Tuskan G.A."/>
            <person name="Young P.W."/>
            <person name="Sanders I.R."/>
            <person name="Henrissat B."/>
            <person name="Rensing S.A."/>
            <person name="Grigoriev I.V."/>
            <person name="Corradi N."/>
            <person name="Roux C."/>
            <person name="Martin F."/>
        </authorList>
    </citation>
    <scope>NUCLEOTIDE SEQUENCE [LARGE SCALE GENOMIC DNA]</scope>
    <source>
        <strain evidence="1 2">DAOM 197198</strain>
    </source>
</reference>
<dbReference type="EMBL" id="AUPC02000275">
    <property type="protein sequence ID" value="POG63158.1"/>
    <property type="molecule type" value="Genomic_DNA"/>
</dbReference>
<proteinExistence type="predicted"/>
<protein>
    <submittedName>
        <fullName evidence="1">Uncharacterized protein</fullName>
    </submittedName>
</protein>